<dbReference type="InterPro" id="IPR005950">
    <property type="entry name" value="ModA"/>
</dbReference>
<evidence type="ECO:0000313" key="6">
    <source>
        <dbReference type="Proteomes" id="UP000806285"/>
    </source>
</evidence>
<feature type="signal peptide" evidence="4">
    <location>
        <begin position="1"/>
        <end position="19"/>
    </location>
</feature>
<dbReference type="Gene3D" id="3.40.190.10">
    <property type="entry name" value="Periplasmic binding protein-like II"/>
    <property type="match status" value="2"/>
</dbReference>
<keyword evidence="3 4" id="KW-0732">Signal</keyword>
<dbReference type="PANTHER" id="PTHR30632">
    <property type="entry name" value="MOLYBDATE-BINDING PERIPLASMIC PROTEIN"/>
    <property type="match status" value="1"/>
</dbReference>
<evidence type="ECO:0000256" key="2">
    <source>
        <dbReference type="ARBA" id="ARBA00022723"/>
    </source>
</evidence>
<dbReference type="EMBL" id="JADDIV010000006">
    <property type="protein sequence ID" value="MBE7369962.1"/>
    <property type="molecule type" value="Genomic_DNA"/>
</dbReference>
<dbReference type="PIRSF" id="PIRSF004846">
    <property type="entry name" value="ModA"/>
    <property type="match status" value="1"/>
</dbReference>
<evidence type="ECO:0000256" key="4">
    <source>
        <dbReference type="SAM" id="SignalP"/>
    </source>
</evidence>
<dbReference type="Pfam" id="PF13531">
    <property type="entry name" value="SBP_bac_11"/>
    <property type="match status" value="1"/>
</dbReference>
<dbReference type="InterPro" id="IPR044084">
    <property type="entry name" value="AvModA-like_subst-bd"/>
</dbReference>
<reference evidence="5 6" key="1">
    <citation type="submission" date="2020-10" db="EMBL/GenBank/DDBJ databases">
        <title>Ramlibacter sp. HM2 16S ribosomal RNA gene Genome sequencing and assembly.</title>
        <authorList>
            <person name="Kang M."/>
        </authorList>
    </citation>
    <scope>NUCLEOTIDE SEQUENCE [LARGE SCALE GENOMIC DNA]</scope>
    <source>
        <strain evidence="5 6">HM2</strain>
    </source>
</reference>
<accession>A0ABR9SAG7</accession>
<keyword evidence="6" id="KW-1185">Reference proteome</keyword>
<dbReference type="SUPFAM" id="SSF53850">
    <property type="entry name" value="Periplasmic binding protein-like II"/>
    <property type="match status" value="1"/>
</dbReference>
<comment type="similarity">
    <text evidence="1">Belongs to the bacterial solute-binding protein ModA family.</text>
</comment>
<evidence type="ECO:0000256" key="3">
    <source>
        <dbReference type="ARBA" id="ARBA00022729"/>
    </source>
</evidence>
<dbReference type="CDD" id="cd13539">
    <property type="entry name" value="PBP2_AvModA"/>
    <property type="match status" value="1"/>
</dbReference>
<protein>
    <submittedName>
        <fullName evidence="5">Molybdate ABC transporter substrate-binding protein</fullName>
    </submittedName>
</protein>
<gene>
    <name evidence="5" type="primary">modA</name>
    <name evidence="5" type="ORF">IM787_20535</name>
</gene>
<evidence type="ECO:0000256" key="1">
    <source>
        <dbReference type="ARBA" id="ARBA00009175"/>
    </source>
</evidence>
<evidence type="ECO:0000313" key="5">
    <source>
        <dbReference type="EMBL" id="MBE7369962.1"/>
    </source>
</evidence>
<dbReference type="RefSeq" id="WP_193678589.1">
    <property type="nucleotide sequence ID" value="NZ_JADDIV010000006.1"/>
</dbReference>
<comment type="caution">
    <text evidence="5">The sequence shown here is derived from an EMBL/GenBank/DDBJ whole genome shotgun (WGS) entry which is preliminary data.</text>
</comment>
<feature type="chain" id="PRO_5046861027" evidence="4">
    <location>
        <begin position="20"/>
        <end position="247"/>
    </location>
</feature>
<keyword evidence="2" id="KW-0479">Metal-binding</keyword>
<dbReference type="InterPro" id="IPR050682">
    <property type="entry name" value="ModA/WtpA"/>
</dbReference>
<proteinExistence type="inferred from homology"/>
<dbReference type="NCBIfam" id="TIGR01256">
    <property type="entry name" value="modA"/>
    <property type="match status" value="1"/>
</dbReference>
<dbReference type="PROSITE" id="PS51257">
    <property type="entry name" value="PROKAR_LIPOPROTEIN"/>
    <property type="match status" value="1"/>
</dbReference>
<dbReference type="Proteomes" id="UP000806285">
    <property type="component" value="Unassembled WGS sequence"/>
</dbReference>
<organism evidence="5 6">
    <name type="scientific">Ramlibacter pallidus</name>
    <dbReference type="NCBI Taxonomy" id="2780087"/>
    <lineage>
        <taxon>Bacteria</taxon>
        <taxon>Pseudomonadati</taxon>
        <taxon>Pseudomonadota</taxon>
        <taxon>Betaproteobacteria</taxon>
        <taxon>Burkholderiales</taxon>
        <taxon>Comamonadaceae</taxon>
        <taxon>Ramlibacter</taxon>
    </lineage>
</organism>
<name>A0ABR9SAG7_9BURK</name>
<dbReference type="PANTHER" id="PTHR30632:SF14">
    <property type="entry name" value="TUNGSTATE_MOLYBDATE_CHROMATE-BINDING PROTEIN MODA"/>
    <property type="match status" value="1"/>
</dbReference>
<sequence>MFRALAFCLAILAACTARAGEVQVAAAANLGPVMDRIAAAFARDTGHRAIVALGSTGKLHTQVRNGAPFEVLLSADAATPSRLVEEGLAVSGTQFTYALGRLVLWSAREGVVDPRGDVLRNGAVTKLAIANPRVAPYGAAAMETLQNLQLLARWEPHLVTGESIAQAHQFVASGNAGLGFVALSQVAENGLIARGSGWIVPARLHAPIQQDAVLLKAGAANPAATAFLVYLRGNAARAILRHGGYGI</sequence>